<dbReference type="InterPro" id="IPR052177">
    <property type="entry name" value="Divisome_Glycosyl_Hydrolase"/>
</dbReference>
<reference evidence="1 2" key="1">
    <citation type="submission" date="2018-05" db="EMBL/GenBank/DDBJ databases">
        <title>The Hungate 1000. A catalogue of reference genomes from the rumen microbiome.</title>
        <authorList>
            <person name="Kelly W."/>
        </authorList>
    </citation>
    <scope>NUCLEOTIDE SEQUENCE [LARGE SCALE GENOMIC DNA]</scope>
    <source>
        <strain evidence="1 2">NLAE-zl-C242</strain>
    </source>
</reference>
<keyword evidence="2" id="KW-1185">Reference proteome</keyword>
<keyword evidence="1" id="KW-0378">Hydrolase</keyword>
<dbReference type="OrthoDB" id="9780891at2"/>
<dbReference type="InterPro" id="IPR028212">
    <property type="entry name" value="GHL6"/>
</dbReference>
<dbReference type="SUPFAM" id="SSF51445">
    <property type="entry name" value="(Trans)glycosidases"/>
    <property type="match status" value="1"/>
</dbReference>
<proteinExistence type="predicted"/>
<dbReference type="Pfam" id="PF14871">
    <property type="entry name" value="GHL6"/>
    <property type="match status" value="1"/>
</dbReference>
<dbReference type="CDD" id="cd03143">
    <property type="entry name" value="A4_beta-galactosidase_middle_domain"/>
    <property type="match status" value="1"/>
</dbReference>
<gene>
    <name evidence="1" type="ORF">A8806_101228</name>
</gene>
<dbReference type="Gene3D" id="3.40.50.880">
    <property type="match status" value="1"/>
</dbReference>
<dbReference type="AlphaFoldDB" id="A0A2Y9B8P2"/>
<evidence type="ECO:0000313" key="1">
    <source>
        <dbReference type="EMBL" id="PWJ31941.1"/>
    </source>
</evidence>
<organism evidence="1 2">
    <name type="scientific">Faecalicatena orotica</name>
    <dbReference type="NCBI Taxonomy" id="1544"/>
    <lineage>
        <taxon>Bacteria</taxon>
        <taxon>Bacillati</taxon>
        <taxon>Bacillota</taxon>
        <taxon>Clostridia</taxon>
        <taxon>Lachnospirales</taxon>
        <taxon>Lachnospiraceae</taxon>
        <taxon>Faecalicatena</taxon>
    </lineage>
</organism>
<dbReference type="InterPro" id="IPR029062">
    <property type="entry name" value="Class_I_gatase-like"/>
</dbReference>
<dbReference type="PANTHER" id="PTHR43405:SF1">
    <property type="entry name" value="GLYCOSYL HYDROLASE DIGH"/>
    <property type="match status" value="1"/>
</dbReference>
<comment type="caution">
    <text evidence="1">The sequence shown here is derived from an EMBL/GenBank/DDBJ whole genome shotgun (WGS) entry which is preliminary data.</text>
</comment>
<accession>A0A2Y9B8P2</accession>
<dbReference type="PANTHER" id="PTHR43405">
    <property type="entry name" value="GLYCOSYL HYDROLASE DIGH"/>
    <property type="match status" value="1"/>
</dbReference>
<dbReference type="Gene3D" id="3.20.20.80">
    <property type="entry name" value="Glycosidases"/>
    <property type="match status" value="1"/>
</dbReference>
<dbReference type="RefSeq" id="WP_109729319.1">
    <property type="nucleotide sequence ID" value="NZ_BAAACK010000007.1"/>
</dbReference>
<dbReference type="GO" id="GO:0016787">
    <property type="term" value="F:hydrolase activity"/>
    <property type="evidence" value="ECO:0007669"/>
    <property type="project" value="UniProtKB-KW"/>
</dbReference>
<evidence type="ECO:0000313" key="2">
    <source>
        <dbReference type="Proteomes" id="UP000245845"/>
    </source>
</evidence>
<dbReference type="Proteomes" id="UP000245845">
    <property type="component" value="Unassembled WGS sequence"/>
</dbReference>
<dbReference type="EMBL" id="QGDL01000001">
    <property type="protein sequence ID" value="PWJ31941.1"/>
    <property type="molecule type" value="Genomic_DNA"/>
</dbReference>
<dbReference type="InterPro" id="IPR017853">
    <property type="entry name" value="GH"/>
</dbReference>
<name>A0A2Y9B8P2_9FIRM</name>
<sequence>MWIEGNYRRSFLDMHIDDWNEEFLSRVDPEGLVKLLKDAGMQQIVVKCRPHTGLAFYPTKTGRMHKGLQGRDYVGEMIQLCHSNGIAVMAYFSQIFDNWAYEKHPEWRMINGYGKTSREEMVPDSDFMSRKGRYGIVCPNNEEYRQYVKECLTEITENYQFETIFLDMPFFPEVCYCPSCRKKYFERTGREMPRTIDWGDKNFREFQSIREEWMGEFAAFSAGVVKSIHPEVTIEHNLSMMADPWQYAHSDLVAEACDYAGGDLYGGFLQQTYMCKYYRNLSKALPFVFISSRCDPGLSYHTTTKTEEEFALHAMIALVHNGAFSICDGANPDGTLCEEVYQGPVKRAFARTMNYEKYVSGDMLTNISVWFPSRSKCHWSENGSPVTDDKYSRKFMETQINMGKILREENLPFDVIPSKKLNGLKSDVLIICDTAVIHDDEMDAIESYIREGGKLYVSGHIGHGRLLELLEAESIGETEHEVTYMSAADKGMEIFSDFTAKSPMNVQGKMELLKFSGEYDILATITLPYTMTGKCEFSAIHSNPPGVFTDRPAAIVKKIGKGEILWVAAPIENSRPYTSRRVVGKIIRGLCKTLEFESNAPAFAEVVGWRKDSKKYFAVINEQENSPVAPIYEIEIKIPGAISSVKTVEEEMKVKARYENGMTTILIPKVELFTVIEIVD</sequence>
<protein>
    <submittedName>
        <fullName evidence="1">Putative glycosyl hydrolase-like family 6 (GHL6) protein</fullName>
    </submittedName>
</protein>